<sequence length="125" mass="13243">MTGPDAGAALRALALDPRHRAAFQSSPELRAVLWPAAARFILAHDRAGLPDRLAFLAGHGYRIGLEFVGEEVSDPAEVEAVVAEYESLIETPWPGVPEPRGSASTCPASARSSPRTWPTTTPPGC</sequence>
<feature type="region of interest" description="Disordered" evidence="1">
    <location>
        <begin position="92"/>
        <end position="125"/>
    </location>
</feature>
<dbReference type="EMBL" id="JBHTEY010000004">
    <property type="protein sequence ID" value="MFC7613527.1"/>
    <property type="molecule type" value="Genomic_DNA"/>
</dbReference>
<dbReference type="Proteomes" id="UP001596512">
    <property type="component" value="Unassembled WGS sequence"/>
</dbReference>
<accession>A0ABW2TIF1</accession>
<evidence type="ECO:0000256" key="1">
    <source>
        <dbReference type="SAM" id="MobiDB-lite"/>
    </source>
</evidence>
<gene>
    <name evidence="2" type="ORF">ACFQV2_07810</name>
</gene>
<reference evidence="3" key="1">
    <citation type="journal article" date="2019" name="Int. J. Syst. Evol. Microbiol.">
        <title>The Global Catalogue of Microorganisms (GCM) 10K type strain sequencing project: providing services to taxonomists for standard genome sequencing and annotation.</title>
        <authorList>
            <consortium name="The Broad Institute Genomics Platform"/>
            <consortium name="The Broad Institute Genome Sequencing Center for Infectious Disease"/>
            <person name="Wu L."/>
            <person name="Ma J."/>
        </authorList>
    </citation>
    <scope>NUCLEOTIDE SEQUENCE [LARGE SCALE GENOMIC DNA]</scope>
    <source>
        <strain evidence="3">JCM 17695</strain>
    </source>
</reference>
<evidence type="ECO:0000313" key="2">
    <source>
        <dbReference type="EMBL" id="MFC7613527.1"/>
    </source>
</evidence>
<evidence type="ECO:0000313" key="3">
    <source>
        <dbReference type="Proteomes" id="UP001596512"/>
    </source>
</evidence>
<comment type="caution">
    <text evidence="2">The sequence shown here is derived from an EMBL/GenBank/DDBJ whole genome shotgun (WGS) entry which is preliminary data.</text>
</comment>
<organism evidence="2 3">
    <name type="scientific">Actinokineospora soli</name>
    <dbReference type="NCBI Taxonomy" id="1048753"/>
    <lineage>
        <taxon>Bacteria</taxon>
        <taxon>Bacillati</taxon>
        <taxon>Actinomycetota</taxon>
        <taxon>Actinomycetes</taxon>
        <taxon>Pseudonocardiales</taxon>
        <taxon>Pseudonocardiaceae</taxon>
        <taxon>Actinokineospora</taxon>
    </lineage>
</organism>
<name>A0ABW2TIF1_9PSEU</name>
<protein>
    <submittedName>
        <fullName evidence="2">Uncharacterized protein</fullName>
    </submittedName>
</protein>
<keyword evidence="3" id="KW-1185">Reference proteome</keyword>
<proteinExistence type="predicted"/>